<reference evidence="3 4" key="1">
    <citation type="submission" date="2018-06" db="EMBL/GenBank/DDBJ databases">
        <title>Genomic Encyclopedia of Type Strains, Phase III (KMG-III): the genomes of soil and plant-associated and newly described type strains.</title>
        <authorList>
            <person name="Whitman W."/>
        </authorList>
    </citation>
    <scope>NUCLEOTIDE SEQUENCE [LARGE SCALE GENOMIC DNA]</scope>
    <source>
        <strain evidence="3 4">CECT 9025</strain>
    </source>
</reference>
<dbReference type="SUPFAM" id="SSF52833">
    <property type="entry name" value="Thioredoxin-like"/>
    <property type="match status" value="1"/>
</dbReference>
<evidence type="ECO:0000313" key="4">
    <source>
        <dbReference type="Proteomes" id="UP000248311"/>
    </source>
</evidence>
<proteinExistence type="inferred from homology"/>
<dbReference type="AlphaFoldDB" id="A0A318SPY2"/>
<comment type="similarity">
    <text evidence="1 2">Belongs to the ArsC family.</text>
</comment>
<dbReference type="Proteomes" id="UP000248311">
    <property type="component" value="Unassembled WGS sequence"/>
</dbReference>
<sequence>MRLFGLKTCDSTRKALKTLRERGEAPEFVDVAQGIAPADREAILAALGDKAINRASATWRALDEAERARPPEELLAAHPKLMKRPVIEEGGVIRQGL</sequence>
<dbReference type="InterPro" id="IPR006660">
    <property type="entry name" value="Arsenate_reductase-like"/>
</dbReference>
<evidence type="ECO:0000313" key="3">
    <source>
        <dbReference type="EMBL" id="PYE83930.1"/>
    </source>
</evidence>
<name>A0A318SPY2_9RHOB</name>
<dbReference type="RefSeq" id="WP_110814477.1">
    <property type="nucleotide sequence ID" value="NZ_QJTE01000003.1"/>
</dbReference>
<keyword evidence="4" id="KW-1185">Reference proteome</keyword>
<dbReference type="PROSITE" id="PS51353">
    <property type="entry name" value="ARSC"/>
    <property type="match status" value="1"/>
</dbReference>
<comment type="caution">
    <text evidence="3">The sequence shown here is derived from an EMBL/GenBank/DDBJ whole genome shotgun (WGS) entry which is preliminary data.</text>
</comment>
<accession>A0A318SPY2</accession>
<dbReference type="PANTHER" id="PTHR30041:SF8">
    <property type="entry name" value="PROTEIN YFFB"/>
    <property type="match status" value="1"/>
</dbReference>
<organism evidence="3 4">
    <name type="scientific">Pseudoroseicyclus aestuarii</name>
    <dbReference type="NCBI Taxonomy" id="1795041"/>
    <lineage>
        <taxon>Bacteria</taxon>
        <taxon>Pseudomonadati</taxon>
        <taxon>Pseudomonadota</taxon>
        <taxon>Alphaproteobacteria</taxon>
        <taxon>Rhodobacterales</taxon>
        <taxon>Paracoccaceae</taxon>
        <taxon>Pseudoroseicyclus</taxon>
    </lineage>
</organism>
<dbReference type="Pfam" id="PF03960">
    <property type="entry name" value="ArsC"/>
    <property type="match status" value="1"/>
</dbReference>
<evidence type="ECO:0000256" key="1">
    <source>
        <dbReference type="ARBA" id="ARBA00007198"/>
    </source>
</evidence>
<dbReference type="InterPro" id="IPR036249">
    <property type="entry name" value="Thioredoxin-like_sf"/>
</dbReference>
<dbReference type="Gene3D" id="3.40.30.10">
    <property type="entry name" value="Glutaredoxin"/>
    <property type="match status" value="1"/>
</dbReference>
<gene>
    <name evidence="3" type="ORF">DFP88_103291</name>
</gene>
<dbReference type="EMBL" id="QJTE01000003">
    <property type="protein sequence ID" value="PYE83930.1"/>
    <property type="molecule type" value="Genomic_DNA"/>
</dbReference>
<protein>
    <submittedName>
        <fullName evidence="3">Arsenate reductase-like glutaredoxin family protein</fullName>
    </submittedName>
</protein>
<dbReference type="PANTHER" id="PTHR30041">
    <property type="entry name" value="ARSENATE REDUCTASE"/>
    <property type="match status" value="1"/>
</dbReference>
<dbReference type="OrthoDB" id="9803749at2"/>
<evidence type="ECO:0000256" key="2">
    <source>
        <dbReference type="PROSITE-ProRule" id="PRU01282"/>
    </source>
</evidence>